<evidence type="ECO:0000313" key="3">
    <source>
        <dbReference type="Proteomes" id="UP000002059"/>
    </source>
</evidence>
<dbReference type="EMBL" id="KN294001">
    <property type="protein sequence ID" value="EEH33012.2"/>
    <property type="molecule type" value="Genomic_DNA"/>
</dbReference>
<dbReference type="OrthoDB" id="10424400at2759"/>
<feature type="compositionally biased region" description="Basic and acidic residues" evidence="1">
    <location>
        <begin position="57"/>
        <end position="69"/>
    </location>
</feature>
<accession>C1GZX1</accession>
<dbReference type="VEuPathDB" id="FungiDB:PAAG_04065"/>
<dbReference type="GeneID" id="9097048"/>
<name>C1GZX1_PARBA</name>
<proteinExistence type="predicted"/>
<dbReference type="KEGG" id="pbl:PAAG_04065"/>
<evidence type="ECO:0000313" key="2">
    <source>
        <dbReference type="EMBL" id="EEH33012.2"/>
    </source>
</evidence>
<dbReference type="RefSeq" id="XP_002793793.2">
    <property type="nucleotide sequence ID" value="XM_002793747.2"/>
</dbReference>
<dbReference type="HOGENOM" id="CLU_2109751_0_0_1"/>
<keyword evidence="3" id="KW-1185">Reference proteome</keyword>
<gene>
    <name evidence="2" type="ORF">PAAG_04065</name>
</gene>
<dbReference type="AlphaFoldDB" id="C1GZX1"/>
<reference evidence="2 3" key="1">
    <citation type="journal article" date="2011" name="PLoS Genet.">
        <title>Comparative genomic analysis of human fungal pathogens causing paracoccidioidomycosis.</title>
        <authorList>
            <person name="Desjardins C.A."/>
            <person name="Champion M.D."/>
            <person name="Holder J.W."/>
            <person name="Muszewska A."/>
            <person name="Goldberg J."/>
            <person name="Bailao A.M."/>
            <person name="Brigido M.M."/>
            <person name="Ferreira M.E."/>
            <person name="Garcia A.M."/>
            <person name="Grynberg M."/>
            <person name="Gujja S."/>
            <person name="Heiman D.I."/>
            <person name="Henn M.R."/>
            <person name="Kodira C.D."/>
            <person name="Leon-Narvaez H."/>
            <person name="Longo L.V."/>
            <person name="Ma L.J."/>
            <person name="Malavazi I."/>
            <person name="Matsuo A.L."/>
            <person name="Morais F.V."/>
            <person name="Pereira M."/>
            <person name="Rodriguez-Brito S."/>
            <person name="Sakthikumar S."/>
            <person name="Salem-Izacc S.M."/>
            <person name="Sykes S.M."/>
            <person name="Teixeira M.M."/>
            <person name="Vallejo M.C."/>
            <person name="Walter M.E."/>
            <person name="Yandava C."/>
            <person name="Young S."/>
            <person name="Zeng Q."/>
            <person name="Zucker J."/>
            <person name="Felipe M.S."/>
            <person name="Goldman G.H."/>
            <person name="Haas B.J."/>
            <person name="McEwen J.G."/>
            <person name="Nino-Vega G."/>
            <person name="Puccia R."/>
            <person name="San-Blas G."/>
            <person name="Soares C.M."/>
            <person name="Birren B.W."/>
            <person name="Cuomo C.A."/>
        </authorList>
    </citation>
    <scope>NUCLEOTIDE SEQUENCE [LARGE SCALE GENOMIC DNA]</scope>
    <source>
        <strain evidence="3">ATCC MYA-826 / Pb01</strain>
    </source>
</reference>
<feature type="region of interest" description="Disordered" evidence="1">
    <location>
        <begin position="30"/>
        <end position="69"/>
    </location>
</feature>
<sequence>MLRIHVDELACRGSLQISCVETLKTIDPSHLEHGTRNTGRRNGIANRKSSGQNIPKVTDRPRRNNYHPWHDSELALNSIRANSMVMTVGDQRLGPLSRPMDDALTGTLKGKRLMR</sequence>
<protein>
    <submittedName>
        <fullName evidence="2">Uncharacterized protein</fullName>
    </submittedName>
</protein>
<evidence type="ECO:0000256" key="1">
    <source>
        <dbReference type="SAM" id="MobiDB-lite"/>
    </source>
</evidence>
<organism evidence="2 3">
    <name type="scientific">Paracoccidioides lutzii (strain ATCC MYA-826 / Pb01)</name>
    <name type="common">Paracoccidioides brasiliensis</name>
    <dbReference type="NCBI Taxonomy" id="502779"/>
    <lineage>
        <taxon>Eukaryota</taxon>
        <taxon>Fungi</taxon>
        <taxon>Dikarya</taxon>
        <taxon>Ascomycota</taxon>
        <taxon>Pezizomycotina</taxon>
        <taxon>Eurotiomycetes</taxon>
        <taxon>Eurotiomycetidae</taxon>
        <taxon>Onygenales</taxon>
        <taxon>Ajellomycetaceae</taxon>
        <taxon>Paracoccidioides</taxon>
    </lineage>
</organism>
<dbReference type="Proteomes" id="UP000002059">
    <property type="component" value="Partially assembled WGS sequence"/>
</dbReference>